<dbReference type="AlphaFoldDB" id="A0A0K6HRZ4"/>
<gene>
    <name evidence="2" type="ORF">Ga0061069_101370</name>
</gene>
<feature type="transmembrane region" description="Helical" evidence="1">
    <location>
        <begin position="152"/>
        <end position="171"/>
    </location>
</feature>
<dbReference type="RefSeq" id="WP_055449305.1">
    <property type="nucleotide sequence ID" value="NZ_CYHF01000001.1"/>
</dbReference>
<dbReference type="OrthoDB" id="9157325at2"/>
<feature type="transmembrane region" description="Helical" evidence="1">
    <location>
        <begin position="60"/>
        <end position="82"/>
    </location>
</feature>
<feature type="transmembrane region" description="Helical" evidence="1">
    <location>
        <begin position="128"/>
        <end position="145"/>
    </location>
</feature>
<proteinExistence type="predicted"/>
<dbReference type="Proteomes" id="UP000183649">
    <property type="component" value="Unassembled WGS sequence"/>
</dbReference>
<protein>
    <recommendedName>
        <fullName evidence="4">MFS transporter permease</fullName>
    </recommendedName>
</protein>
<accession>A0A0K6HRZ4</accession>
<keyword evidence="3" id="KW-1185">Reference proteome</keyword>
<evidence type="ECO:0000256" key="1">
    <source>
        <dbReference type="SAM" id="Phobius"/>
    </source>
</evidence>
<keyword evidence="1" id="KW-0472">Membrane</keyword>
<evidence type="ECO:0008006" key="4">
    <source>
        <dbReference type="Google" id="ProtNLM"/>
    </source>
</evidence>
<feature type="transmembrane region" description="Helical" evidence="1">
    <location>
        <begin position="30"/>
        <end position="48"/>
    </location>
</feature>
<dbReference type="STRING" id="339866.GCA_001418255_00368"/>
<feature type="transmembrane region" description="Helical" evidence="1">
    <location>
        <begin position="103"/>
        <end position="122"/>
    </location>
</feature>
<sequence>MPSLAAQQIDSIHAMLASGQRSLRLERHSLVLWGVCFGGLIALSNHIITAQQIPDPTQRALAWLGLMSVVLGTVSLLDWALTRRAKHARDEFWSFIHRQVLKVWWLLLAAGVLATFATFFYGGGYLVYPLWLVLVGLGLYVHGLFSEQAVEWAGGLLIAFGVCAALFRLDVNTLQCLAASAFGLGLPLLAALLERGEVRPVWLRAANLLLWLAVVLGAPLLAQHLADASQPAPAPLRSLEQWEHAPLQRQAVRLPAGLTVPVRFDVSGDLFAPSAASVLPLVLRRPVEVLAEDGRLTGAWRYPDGRWRGEPLPAAILVSDLRAELQPNAGAQVHARLHVSMTARDAP</sequence>
<name>A0A0K6HRZ4_9BURK</name>
<feature type="transmembrane region" description="Helical" evidence="1">
    <location>
        <begin position="205"/>
        <end position="226"/>
    </location>
</feature>
<dbReference type="EMBL" id="CYHF01000001">
    <property type="protein sequence ID" value="CUA93817.1"/>
    <property type="molecule type" value="Genomic_DNA"/>
</dbReference>
<keyword evidence="1" id="KW-1133">Transmembrane helix</keyword>
<evidence type="ECO:0000313" key="2">
    <source>
        <dbReference type="EMBL" id="CUA93817.1"/>
    </source>
</evidence>
<keyword evidence="1" id="KW-0812">Transmembrane</keyword>
<organism evidence="2 3">
    <name type="scientific">Thiomonas bhubaneswarensis</name>
    <dbReference type="NCBI Taxonomy" id="339866"/>
    <lineage>
        <taxon>Bacteria</taxon>
        <taxon>Pseudomonadati</taxon>
        <taxon>Pseudomonadota</taxon>
        <taxon>Betaproteobacteria</taxon>
        <taxon>Burkholderiales</taxon>
        <taxon>Thiomonas</taxon>
    </lineage>
</organism>
<evidence type="ECO:0000313" key="3">
    <source>
        <dbReference type="Proteomes" id="UP000183649"/>
    </source>
</evidence>
<reference evidence="3" key="1">
    <citation type="submission" date="2015-08" db="EMBL/GenBank/DDBJ databases">
        <authorList>
            <person name="Varghese N."/>
        </authorList>
    </citation>
    <scope>NUCLEOTIDE SEQUENCE [LARGE SCALE GENOMIC DNA]</scope>
    <source>
        <strain evidence="3">DSM 18181</strain>
    </source>
</reference>
<feature type="transmembrane region" description="Helical" evidence="1">
    <location>
        <begin position="177"/>
        <end position="193"/>
    </location>
</feature>